<protein>
    <submittedName>
        <fullName evidence="2">Uncharacterized protein</fullName>
    </submittedName>
</protein>
<keyword evidence="1" id="KW-0812">Transmembrane</keyword>
<gene>
    <name evidence="2" type="ORF">SAMN05192552_1003111</name>
</gene>
<reference evidence="2 3" key="1">
    <citation type="submission" date="2016-10" db="EMBL/GenBank/DDBJ databases">
        <authorList>
            <person name="Varghese N."/>
            <person name="Submissions S."/>
        </authorList>
    </citation>
    <scope>NUCLEOTIDE SEQUENCE [LARGE SCALE GENOMIC DNA]</scope>
    <source>
        <strain evidence="2 3">CDM_1</strain>
    </source>
</reference>
<organism evidence="2 3">
    <name type="scientific">Natrinema hispanicum</name>
    <dbReference type="NCBI Taxonomy" id="392421"/>
    <lineage>
        <taxon>Archaea</taxon>
        <taxon>Methanobacteriati</taxon>
        <taxon>Methanobacteriota</taxon>
        <taxon>Stenosarchaea group</taxon>
        <taxon>Halobacteria</taxon>
        <taxon>Halobacteriales</taxon>
        <taxon>Natrialbaceae</taxon>
        <taxon>Natrinema</taxon>
    </lineage>
</organism>
<dbReference type="AlphaFoldDB" id="A0A1G6KXH7"/>
<feature type="transmembrane region" description="Helical" evidence="1">
    <location>
        <begin position="40"/>
        <end position="58"/>
    </location>
</feature>
<evidence type="ECO:0000313" key="2">
    <source>
        <dbReference type="EMBL" id="SDC35657.1"/>
    </source>
</evidence>
<evidence type="ECO:0000256" key="1">
    <source>
        <dbReference type="SAM" id="Phobius"/>
    </source>
</evidence>
<proteinExistence type="predicted"/>
<sequence>MAIASPLASVIVFLVSLLIGALGIYAGARAIVGRTSYDHAIVTALIGAIVWAIVGFLVGWIPLVGPLLVLVAYVAVINWRYPGDWTAAAMIGLVAWVTVLIVLYVLAVVGITSFGAVGVPGL</sequence>
<feature type="transmembrane region" description="Helical" evidence="1">
    <location>
        <begin position="6"/>
        <end position="28"/>
    </location>
</feature>
<keyword evidence="1" id="KW-0472">Membrane</keyword>
<name>A0A1G6KXH7_9EURY</name>
<accession>A0A1G6KXH7</accession>
<dbReference type="RefSeq" id="WP_149782248.1">
    <property type="nucleotide sequence ID" value="NZ_FMZP01000003.1"/>
</dbReference>
<evidence type="ECO:0000313" key="3">
    <source>
        <dbReference type="Proteomes" id="UP000324021"/>
    </source>
</evidence>
<dbReference type="EMBL" id="FMZP01000003">
    <property type="protein sequence ID" value="SDC35657.1"/>
    <property type="molecule type" value="Genomic_DNA"/>
</dbReference>
<keyword evidence="1" id="KW-1133">Transmembrane helix</keyword>
<dbReference type="Proteomes" id="UP000324021">
    <property type="component" value="Unassembled WGS sequence"/>
</dbReference>
<feature type="transmembrane region" description="Helical" evidence="1">
    <location>
        <begin position="93"/>
        <end position="117"/>
    </location>
</feature>